<dbReference type="VEuPathDB" id="VectorBase:CQUJHB002432"/>
<dbReference type="EnsemblMetazoa" id="CPIJ039875-RA">
    <property type="protein sequence ID" value="CPIJ039875-PA"/>
    <property type="gene ID" value="CPIJ039875"/>
</dbReference>
<sequence>MEFKMIFLKVILIALNFHVGNAFPVPKHTCNVENVFFDNLKKAISDVIKGREEISLETSGNFGDCHEDLVEIVSTLRQILAETTLVRKESDTIEDLEDLKEVFQEKMADFVREQDIFQRDFNANQLKTKGKLYDKVHQLRVEIRDLEEEIRKTEVEYLHTAFEFIKTSLESGFDGENALNYAKTIPEEKFLDLIIYVQENQETVKKALNLLAKANVSKDIMPAIRESIKLNFGKITKITYEAVFQWASNRTRQN</sequence>
<organism evidence="1 2">
    <name type="scientific">Culex quinquefasciatus</name>
    <name type="common">Southern house mosquito</name>
    <name type="synonym">Culex pungens</name>
    <dbReference type="NCBI Taxonomy" id="7176"/>
    <lineage>
        <taxon>Eukaryota</taxon>
        <taxon>Metazoa</taxon>
        <taxon>Ecdysozoa</taxon>
        <taxon>Arthropoda</taxon>
        <taxon>Hexapoda</taxon>
        <taxon>Insecta</taxon>
        <taxon>Pterygota</taxon>
        <taxon>Neoptera</taxon>
        <taxon>Endopterygota</taxon>
        <taxon>Diptera</taxon>
        <taxon>Nematocera</taxon>
        <taxon>Culicoidea</taxon>
        <taxon>Culicidae</taxon>
        <taxon>Culicinae</taxon>
        <taxon>Culicini</taxon>
        <taxon>Culex</taxon>
        <taxon>Culex</taxon>
    </lineage>
</organism>
<proteinExistence type="predicted"/>
<name>A0A1S4KKL4_CULQU</name>
<accession>A0A1S4KKL4</accession>
<evidence type="ECO:0000313" key="1">
    <source>
        <dbReference type="EnsemblMetazoa" id="CPIJ039875-PA"/>
    </source>
</evidence>
<evidence type="ECO:0000313" key="2">
    <source>
        <dbReference type="Proteomes" id="UP000002320"/>
    </source>
</evidence>
<dbReference type="InParanoid" id="A0A1S4KKL4"/>
<dbReference type="AlphaFoldDB" id="A0A1S4KKL4"/>
<dbReference type="Proteomes" id="UP000002320">
    <property type="component" value="Unassembled WGS sequence"/>
</dbReference>
<reference evidence="1" key="1">
    <citation type="submission" date="2020-05" db="UniProtKB">
        <authorList>
            <consortium name="EnsemblMetazoa"/>
        </authorList>
    </citation>
    <scope>IDENTIFICATION</scope>
    <source>
        <strain evidence="1">JHB</strain>
    </source>
</reference>
<dbReference type="VEuPathDB" id="VectorBase:CPIJ039875"/>
<protein>
    <submittedName>
        <fullName evidence="1">Uncharacterized protein</fullName>
    </submittedName>
</protein>
<dbReference type="OrthoDB" id="7766299at2759"/>
<keyword evidence="2" id="KW-1185">Reference proteome</keyword>